<dbReference type="InterPro" id="IPR023048">
    <property type="entry name" value="NADH:quinone_OxRdtase_FMN_depd"/>
</dbReference>
<comment type="subunit">
    <text evidence="6">Homodimer.</text>
</comment>
<gene>
    <name evidence="8" type="primary">azoR1</name>
    <name evidence="6" type="synonym">azoR</name>
    <name evidence="8" type="ORF">E5S67_00212</name>
</gene>
<evidence type="ECO:0000313" key="8">
    <source>
        <dbReference type="EMBL" id="NQE32497.1"/>
    </source>
</evidence>
<comment type="function">
    <text evidence="6">Also exhibits azoreductase activity. Catalyzes the reductive cleavage of the azo bond in aromatic azo compounds to the corresponding amines.</text>
</comment>
<comment type="catalytic activity">
    <reaction evidence="6">
        <text>2 a quinone + NADH + H(+) = 2 a 1,4-benzosemiquinone + NAD(+)</text>
        <dbReference type="Rhea" id="RHEA:65952"/>
        <dbReference type="ChEBI" id="CHEBI:15378"/>
        <dbReference type="ChEBI" id="CHEBI:57540"/>
        <dbReference type="ChEBI" id="CHEBI:57945"/>
        <dbReference type="ChEBI" id="CHEBI:132124"/>
        <dbReference type="ChEBI" id="CHEBI:134225"/>
    </reaction>
</comment>
<sequence length="245" mass="27482">MRSPARSYLRSANLTMLISVKLSSDIQQVFTNEKKSLNHMAHLLQIDASPRGNRSISRTLGQEFIDKWMAVYPNDTVTYRDLGHHSVPHVTETWIAAAFSPSLEHTPELADTIRISDELVDELIAADRYLIATPIFNFTVPSTLKAYIDQIVRIGRTVVMDGNNFQGLLQDKKVLVIASQGGNYQSGTPDATLNHLEPYLRTVFGFMGITDMSFIYAHSLHKHPEAREEGLASARESIQGAIDRW</sequence>
<evidence type="ECO:0000256" key="6">
    <source>
        <dbReference type="HAMAP-Rule" id="MF_01216"/>
    </source>
</evidence>
<dbReference type="HAMAP" id="MF_01216">
    <property type="entry name" value="Azoreductase_type1"/>
    <property type="match status" value="1"/>
</dbReference>
<feature type="binding site" evidence="6">
    <location>
        <begin position="179"/>
        <end position="182"/>
    </location>
    <ligand>
        <name>FMN</name>
        <dbReference type="ChEBI" id="CHEBI:58210"/>
    </ligand>
</feature>
<evidence type="ECO:0000256" key="1">
    <source>
        <dbReference type="ARBA" id="ARBA00022630"/>
    </source>
</evidence>
<dbReference type="GO" id="GO:0016491">
    <property type="term" value="F:oxidoreductase activity"/>
    <property type="evidence" value="ECO:0007669"/>
    <property type="project" value="UniProtKB-KW"/>
</dbReference>
<dbReference type="InterPro" id="IPR029039">
    <property type="entry name" value="Flavoprotein-like_sf"/>
</dbReference>
<dbReference type="Pfam" id="PF02525">
    <property type="entry name" value="Flavodoxin_2"/>
    <property type="match status" value="1"/>
</dbReference>
<feature type="binding site" evidence="6">
    <location>
        <begin position="55"/>
        <end position="57"/>
    </location>
    <ligand>
        <name>FMN</name>
        <dbReference type="ChEBI" id="CHEBI:58210"/>
    </ligand>
</feature>
<evidence type="ECO:0000256" key="4">
    <source>
        <dbReference type="ARBA" id="ARBA00023027"/>
    </source>
</evidence>
<reference evidence="8 9" key="1">
    <citation type="journal article" date="2020" name="Sci. Rep.">
        <title>A novel cyanobacterial geosmin producer, revising GeoA distribution and dispersion patterns in Bacteria.</title>
        <authorList>
            <person name="Churro C."/>
            <person name="Semedo-Aguiar A.P."/>
            <person name="Silva A.D."/>
            <person name="Pereira-Leal J.B."/>
            <person name="Leite R.B."/>
        </authorList>
    </citation>
    <scope>NUCLEOTIDE SEQUENCE [LARGE SCALE GENOMIC DNA]</scope>
    <source>
        <strain evidence="8 9">IPMA8</strain>
    </source>
</reference>
<evidence type="ECO:0000256" key="2">
    <source>
        <dbReference type="ARBA" id="ARBA00022643"/>
    </source>
</evidence>
<comment type="similarity">
    <text evidence="6">Belongs to the azoreductase type 1 family.</text>
</comment>
<feature type="binding site" evidence="6">
    <location>
        <position position="49"/>
    </location>
    <ligand>
        <name>FMN</name>
        <dbReference type="ChEBI" id="CHEBI:58210"/>
    </ligand>
</feature>
<comment type="cofactor">
    <cofactor evidence="6">
        <name>FMN</name>
        <dbReference type="ChEBI" id="CHEBI:58210"/>
    </cofactor>
    <text evidence="6">Binds 1 FMN per subunit.</text>
</comment>
<dbReference type="EC" id="1.6.5.-" evidence="6"/>
<evidence type="ECO:0000256" key="3">
    <source>
        <dbReference type="ARBA" id="ARBA00023002"/>
    </source>
</evidence>
<proteinExistence type="inferred from homology"/>
<feature type="domain" description="Flavodoxin-like fold" evidence="7">
    <location>
        <begin position="42"/>
        <end position="239"/>
    </location>
</feature>
<dbReference type="EMBL" id="SRRZ01000002">
    <property type="protein sequence ID" value="NQE32497.1"/>
    <property type="molecule type" value="Genomic_DNA"/>
</dbReference>
<dbReference type="SUPFAM" id="SSF52218">
    <property type="entry name" value="Flavoproteins"/>
    <property type="match status" value="1"/>
</dbReference>
<dbReference type="InterPro" id="IPR050104">
    <property type="entry name" value="FMN-dep_NADH:Q_OxRdtase_AzoR1"/>
</dbReference>
<protein>
    <recommendedName>
        <fullName evidence="6">FMN dependent NADH:quinone oxidoreductase</fullName>
        <ecNumber evidence="6">1.6.5.-</ecNumber>
    </recommendedName>
    <alternativeName>
        <fullName evidence="6">Azo-dye reductase</fullName>
    </alternativeName>
    <alternativeName>
        <fullName evidence="6">FMN-dependent NADH-azo compound oxidoreductase</fullName>
    </alternativeName>
    <alternativeName>
        <fullName evidence="6">FMN-dependent NADH-azoreductase</fullName>
        <ecNumber evidence="6">1.7.1.17</ecNumber>
    </alternativeName>
</protein>
<evidence type="ECO:0000313" key="9">
    <source>
        <dbReference type="Proteomes" id="UP000702425"/>
    </source>
</evidence>
<accession>A0ABX2CQ02</accession>
<comment type="catalytic activity">
    <reaction evidence="5">
        <text>N,N-dimethyl-1,4-phenylenediamine + anthranilate + 2 NAD(+) = 2-(4-dimethylaminophenyl)diazenylbenzoate + 2 NADH + 2 H(+)</text>
        <dbReference type="Rhea" id="RHEA:55872"/>
        <dbReference type="ChEBI" id="CHEBI:15378"/>
        <dbReference type="ChEBI" id="CHEBI:15783"/>
        <dbReference type="ChEBI" id="CHEBI:16567"/>
        <dbReference type="ChEBI" id="CHEBI:57540"/>
        <dbReference type="ChEBI" id="CHEBI:57945"/>
        <dbReference type="ChEBI" id="CHEBI:71579"/>
        <dbReference type="EC" id="1.7.1.17"/>
    </reaction>
    <physiologicalReaction direction="right-to-left" evidence="5">
        <dbReference type="Rhea" id="RHEA:55874"/>
    </physiologicalReaction>
</comment>
<name>A0ABX2CQ02_9CYAN</name>
<dbReference type="PANTHER" id="PTHR43741">
    <property type="entry name" value="FMN-DEPENDENT NADH-AZOREDUCTASE 1"/>
    <property type="match status" value="1"/>
</dbReference>
<dbReference type="PANTHER" id="PTHR43741:SF2">
    <property type="entry name" value="FMN-DEPENDENT NADH:QUINONE OXIDOREDUCTASE"/>
    <property type="match status" value="1"/>
</dbReference>
<evidence type="ECO:0000256" key="5">
    <source>
        <dbReference type="ARBA" id="ARBA00048542"/>
    </source>
</evidence>
<organism evidence="8 9">
    <name type="scientific">Microcoleus asticus IPMA8</name>
    <dbReference type="NCBI Taxonomy" id="2563858"/>
    <lineage>
        <taxon>Bacteria</taxon>
        <taxon>Bacillati</taxon>
        <taxon>Cyanobacteriota</taxon>
        <taxon>Cyanophyceae</taxon>
        <taxon>Oscillatoriophycideae</taxon>
        <taxon>Oscillatoriales</taxon>
        <taxon>Microcoleaceae</taxon>
        <taxon>Microcoleus</taxon>
        <taxon>Microcoleus asticus</taxon>
    </lineage>
</organism>
<dbReference type="EC" id="1.7.1.17" evidence="6"/>
<dbReference type="Gene3D" id="3.40.50.360">
    <property type="match status" value="1"/>
</dbReference>
<keyword evidence="3 6" id="KW-0560">Oxidoreductase</keyword>
<keyword evidence="9" id="KW-1185">Reference proteome</keyword>
<keyword evidence="1 6" id="KW-0285">Flavoprotein</keyword>
<comment type="caution">
    <text evidence="8">The sequence shown here is derived from an EMBL/GenBank/DDBJ whole genome shotgun (WGS) entry which is preliminary data.</text>
</comment>
<evidence type="ECO:0000259" key="7">
    <source>
        <dbReference type="Pfam" id="PF02525"/>
    </source>
</evidence>
<keyword evidence="2 6" id="KW-0288">FMN</keyword>
<dbReference type="InterPro" id="IPR003680">
    <property type="entry name" value="Flavodoxin_fold"/>
</dbReference>
<comment type="function">
    <text evidence="6">Quinone reductase that provides resistance to thiol-specific stress caused by electrophilic quinones.</text>
</comment>
<dbReference type="Proteomes" id="UP000702425">
    <property type="component" value="Unassembled WGS sequence"/>
</dbReference>
<keyword evidence="4 6" id="KW-0520">NAD</keyword>
<comment type="caution">
    <text evidence="6">Lacks conserved residue(s) required for the propagation of feature annotation.</text>
</comment>